<evidence type="ECO:0000256" key="7">
    <source>
        <dbReference type="PIRNR" id="PIRNR000862"/>
    </source>
</evidence>
<evidence type="ECO:0000313" key="11">
    <source>
        <dbReference type="EMBL" id="EAR85858.1"/>
    </source>
</evidence>
<keyword evidence="12" id="KW-1185">Reference proteome</keyword>
<accession>Q22KE1</accession>
<dbReference type="EMBL" id="GG662498">
    <property type="protein sequence ID" value="EAR85858.1"/>
    <property type="molecule type" value="Genomic_DNA"/>
</dbReference>
<dbReference type="RefSeq" id="XP_001033521.1">
    <property type="nucleotide sequence ID" value="XM_001033521.1"/>
</dbReference>
<keyword evidence="6" id="KW-0325">Glycoprotein</keyword>
<dbReference type="Pfam" id="PF04083">
    <property type="entry name" value="Abhydro_lipase"/>
    <property type="match status" value="1"/>
</dbReference>
<sequence>MSNKTAKLQIIGLFIAYIILIVIYKDGDMSDFEDFQTRSIKLGYNFEEHFVETEDGFIISIHRVRAKNNSELETSQNFNNNETSINMETLQQLQKKNPILMGHGLGGSSDTFNRNVEEKSLAYFLARSGYDIFIMNSRGNKYSYQHKIYSIEQSEYWDFSFQDMAKYDVPAVANYILNKIYNQQAQNQQQTIEQNEQIKLNYIGHSQGCTIILAALSDKSVPSSYFENVVLMTPAALILHGTSPVSDFIQKVDVLSFFQQAGLHKFLQMNAFNYYLCRAIPYICEFSVGITTDNFESPINHDLFYKLMYHYPAGTSTKAYIHFNQLMKSKKFQKFDYGAEKNFAMYNSTQVPEYALSNINNKIHILAGTQDIITPLEDIYYLKEQLVNAQNVTITLFNEGHCSFIIGKENEFLNFIPQILV</sequence>
<dbReference type="ESTHER" id="tetts-q22ke1">
    <property type="family name" value="Acidic_Lipase"/>
</dbReference>
<dbReference type="InterPro" id="IPR029058">
    <property type="entry name" value="AB_hydrolase_fold"/>
</dbReference>
<dbReference type="AlphaFoldDB" id="Q22KE1"/>
<keyword evidence="9" id="KW-1133">Transmembrane helix</keyword>
<reference evidence="12" key="1">
    <citation type="journal article" date="2006" name="PLoS Biol.">
        <title>Macronuclear genome sequence of the ciliate Tetrahymena thermophila, a model eukaryote.</title>
        <authorList>
            <person name="Eisen J.A."/>
            <person name="Coyne R.S."/>
            <person name="Wu M."/>
            <person name="Wu D."/>
            <person name="Thiagarajan M."/>
            <person name="Wortman J.R."/>
            <person name="Badger J.H."/>
            <person name="Ren Q."/>
            <person name="Amedeo P."/>
            <person name="Jones K.M."/>
            <person name="Tallon L.J."/>
            <person name="Delcher A.L."/>
            <person name="Salzberg S.L."/>
            <person name="Silva J.C."/>
            <person name="Haas B.J."/>
            <person name="Majoros W.H."/>
            <person name="Farzad M."/>
            <person name="Carlton J.M."/>
            <person name="Smith R.K. Jr."/>
            <person name="Garg J."/>
            <person name="Pearlman R.E."/>
            <person name="Karrer K.M."/>
            <person name="Sun L."/>
            <person name="Manning G."/>
            <person name="Elde N.C."/>
            <person name="Turkewitz A.P."/>
            <person name="Asai D.J."/>
            <person name="Wilkes D.E."/>
            <person name="Wang Y."/>
            <person name="Cai H."/>
            <person name="Collins K."/>
            <person name="Stewart B.A."/>
            <person name="Lee S.R."/>
            <person name="Wilamowska K."/>
            <person name="Weinberg Z."/>
            <person name="Ruzzo W.L."/>
            <person name="Wloga D."/>
            <person name="Gaertig J."/>
            <person name="Frankel J."/>
            <person name="Tsao C.-C."/>
            <person name="Gorovsky M.A."/>
            <person name="Keeling P.J."/>
            <person name="Waller R.F."/>
            <person name="Patron N.J."/>
            <person name="Cherry J.M."/>
            <person name="Stover N.A."/>
            <person name="Krieger C.J."/>
            <person name="del Toro C."/>
            <person name="Ryder H.F."/>
            <person name="Williamson S.C."/>
            <person name="Barbeau R.A."/>
            <person name="Hamilton E.P."/>
            <person name="Orias E."/>
        </authorList>
    </citation>
    <scope>NUCLEOTIDE SEQUENCE [LARGE SCALE GENOMIC DNA]</scope>
    <source>
        <strain evidence="12">SB210</strain>
    </source>
</reference>
<keyword evidence="3 7" id="KW-0378">Hydrolase</keyword>
<dbReference type="PANTHER" id="PTHR11005">
    <property type="entry name" value="LYSOSOMAL ACID LIPASE-RELATED"/>
    <property type="match status" value="1"/>
</dbReference>
<keyword evidence="9" id="KW-0812">Transmembrane</keyword>
<dbReference type="InterPro" id="IPR006693">
    <property type="entry name" value="AB_hydrolase_lipase"/>
</dbReference>
<keyword evidence="2" id="KW-0732">Signal</keyword>
<evidence type="ECO:0000256" key="1">
    <source>
        <dbReference type="ARBA" id="ARBA00010701"/>
    </source>
</evidence>
<dbReference type="FunFam" id="3.40.50.1820:FF:000057">
    <property type="entry name" value="Lipase"/>
    <property type="match status" value="1"/>
</dbReference>
<dbReference type="PIRSF" id="PIRSF000862">
    <property type="entry name" value="Steryl_ester_lip"/>
    <property type="match status" value="1"/>
</dbReference>
<evidence type="ECO:0000313" key="12">
    <source>
        <dbReference type="Proteomes" id="UP000009168"/>
    </source>
</evidence>
<proteinExistence type="inferred from homology"/>
<dbReference type="GO" id="GO:0016042">
    <property type="term" value="P:lipid catabolic process"/>
    <property type="evidence" value="ECO:0007669"/>
    <property type="project" value="UniProtKB-KW"/>
</dbReference>
<keyword evidence="5" id="KW-0443">Lipid metabolism</keyword>
<dbReference type="InParanoid" id="Q22KE1"/>
<keyword evidence="9" id="KW-0472">Membrane</keyword>
<evidence type="ECO:0000256" key="2">
    <source>
        <dbReference type="ARBA" id="ARBA00022729"/>
    </source>
</evidence>
<dbReference type="OrthoDB" id="8040642at2759"/>
<dbReference type="GO" id="GO:0016788">
    <property type="term" value="F:hydrolase activity, acting on ester bonds"/>
    <property type="evidence" value="ECO:0007669"/>
    <property type="project" value="InterPro"/>
</dbReference>
<evidence type="ECO:0000256" key="3">
    <source>
        <dbReference type="ARBA" id="ARBA00022801"/>
    </source>
</evidence>
<dbReference type="OMA" id="SDARFWQ"/>
<evidence type="ECO:0000259" key="10">
    <source>
        <dbReference type="Pfam" id="PF04083"/>
    </source>
</evidence>
<dbReference type="GeneID" id="7824680"/>
<dbReference type="SUPFAM" id="SSF53474">
    <property type="entry name" value="alpha/beta-Hydrolases"/>
    <property type="match status" value="1"/>
</dbReference>
<name>Q22KE1_TETTS</name>
<feature type="active site" description="Nucleophile" evidence="8">
    <location>
        <position position="206"/>
    </location>
</feature>
<organism evidence="11 12">
    <name type="scientific">Tetrahymena thermophila (strain SB210)</name>
    <dbReference type="NCBI Taxonomy" id="312017"/>
    <lineage>
        <taxon>Eukaryota</taxon>
        <taxon>Sar</taxon>
        <taxon>Alveolata</taxon>
        <taxon>Ciliophora</taxon>
        <taxon>Intramacronucleata</taxon>
        <taxon>Oligohymenophorea</taxon>
        <taxon>Hymenostomatida</taxon>
        <taxon>Tetrahymenina</taxon>
        <taxon>Tetrahymenidae</taxon>
        <taxon>Tetrahymena</taxon>
    </lineage>
</organism>
<gene>
    <name evidence="11" type="ORF">TTHERM_00313400</name>
</gene>
<feature type="active site" description="Charge relay system" evidence="8">
    <location>
        <position position="371"/>
    </location>
</feature>
<dbReference type="InterPro" id="IPR025483">
    <property type="entry name" value="Lipase_euk"/>
</dbReference>
<dbReference type="Gene3D" id="3.40.50.1820">
    <property type="entry name" value="alpha/beta hydrolase"/>
    <property type="match status" value="1"/>
</dbReference>
<dbReference type="Proteomes" id="UP000009168">
    <property type="component" value="Unassembled WGS sequence"/>
</dbReference>
<dbReference type="HOGENOM" id="CLU_010974_0_0_1"/>
<feature type="active site" description="Charge relay system" evidence="8">
    <location>
        <position position="401"/>
    </location>
</feature>
<evidence type="ECO:0000256" key="4">
    <source>
        <dbReference type="ARBA" id="ARBA00022963"/>
    </source>
</evidence>
<evidence type="ECO:0000256" key="8">
    <source>
        <dbReference type="PIRSR" id="PIRSR000862-1"/>
    </source>
</evidence>
<evidence type="ECO:0000256" key="5">
    <source>
        <dbReference type="ARBA" id="ARBA00023098"/>
    </source>
</evidence>
<evidence type="ECO:0000256" key="9">
    <source>
        <dbReference type="SAM" id="Phobius"/>
    </source>
</evidence>
<feature type="domain" description="Partial AB-hydrolase lipase" evidence="10">
    <location>
        <begin position="40"/>
        <end position="115"/>
    </location>
</feature>
<comment type="similarity">
    <text evidence="1 7">Belongs to the AB hydrolase superfamily. Lipase family.</text>
</comment>
<evidence type="ECO:0000256" key="6">
    <source>
        <dbReference type="ARBA" id="ARBA00023180"/>
    </source>
</evidence>
<dbReference type="STRING" id="312017.Q22KE1"/>
<dbReference type="KEGG" id="tet:TTHERM_00313400"/>
<protein>
    <recommendedName>
        <fullName evidence="7">Lipase</fullName>
    </recommendedName>
</protein>
<dbReference type="eggNOG" id="KOG2624">
    <property type="taxonomic scope" value="Eukaryota"/>
</dbReference>
<feature type="transmembrane region" description="Helical" evidence="9">
    <location>
        <begin position="6"/>
        <end position="24"/>
    </location>
</feature>
<keyword evidence="4 7" id="KW-0442">Lipid degradation</keyword>